<evidence type="ECO:0000313" key="2">
    <source>
        <dbReference type="EMBL" id="MBB2156635.1"/>
    </source>
</evidence>
<keyword evidence="1" id="KW-0472">Membrane</keyword>
<proteinExistence type="predicted"/>
<dbReference type="RefSeq" id="WP_183115863.1">
    <property type="nucleotide sequence ID" value="NZ_JABEQG010000016.1"/>
</dbReference>
<dbReference type="Proteomes" id="UP000550787">
    <property type="component" value="Unassembled WGS sequence"/>
</dbReference>
<dbReference type="Pfam" id="PF11393">
    <property type="entry name" value="T4BSS_DotI_IcmL"/>
    <property type="match status" value="1"/>
</dbReference>
<gene>
    <name evidence="2" type="ORF">HLH33_09990</name>
</gene>
<feature type="transmembrane region" description="Helical" evidence="1">
    <location>
        <begin position="21"/>
        <end position="45"/>
    </location>
</feature>
<name>A0A7W4I5L0_GLUDI</name>
<evidence type="ECO:0000256" key="1">
    <source>
        <dbReference type="SAM" id="Phobius"/>
    </source>
</evidence>
<comment type="caution">
    <text evidence="2">The sequence shown here is derived from an EMBL/GenBank/DDBJ whole genome shotgun (WGS) entry which is preliminary data.</text>
</comment>
<protein>
    <submittedName>
        <fullName evidence="2">DotI/IcmL/TraM family protein</fullName>
    </submittedName>
</protein>
<dbReference type="InterPro" id="IPR021055">
    <property type="entry name" value="T4BSS_IcmL/DotI"/>
</dbReference>
<organism evidence="2 3">
    <name type="scientific">Gluconacetobacter diazotrophicus</name>
    <name type="common">Acetobacter diazotrophicus</name>
    <dbReference type="NCBI Taxonomy" id="33996"/>
    <lineage>
        <taxon>Bacteria</taxon>
        <taxon>Pseudomonadati</taxon>
        <taxon>Pseudomonadota</taxon>
        <taxon>Alphaproteobacteria</taxon>
        <taxon>Acetobacterales</taxon>
        <taxon>Acetobacteraceae</taxon>
        <taxon>Gluconacetobacter</taxon>
    </lineage>
</organism>
<evidence type="ECO:0000313" key="3">
    <source>
        <dbReference type="Proteomes" id="UP000550787"/>
    </source>
</evidence>
<dbReference type="AlphaFoldDB" id="A0A7W4I5L0"/>
<sequence>MRNFDAAVRRRLLDPEFLQAIIKWGFLAFAGVVSLCMALGVALIVTITHAPHVRYIANDLWGRPHELIVTDKPYFTSAQVMNWAVQKVTGLYTIDFVHWAQELNSAEQSFAVPAWNEWARSFQEPGNIDFIKNKRVFTTAVPKSAPSIVSEGPTANGDYEWHVTFPMYLKWENESGSRTDLLSVNVTIKRTNDPLHAEGLEITELNTPRLSE</sequence>
<accession>A0A7W4I5L0</accession>
<dbReference type="EMBL" id="JABEQG010000016">
    <property type="protein sequence ID" value="MBB2156635.1"/>
    <property type="molecule type" value="Genomic_DNA"/>
</dbReference>
<reference evidence="2 3" key="1">
    <citation type="submission" date="2020-04" db="EMBL/GenBank/DDBJ databases">
        <title>Description of novel Gluconacetobacter.</title>
        <authorList>
            <person name="Sombolestani A."/>
        </authorList>
    </citation>
    <scope>NUCLEOTIDE SEQUENCE [LARGE SCALE GENOMIC DNA]</scope>
    <source>
        <strain evidence="2 3">LMG 7603</strain>
    </source>
</reference>
<dbReference type="CDD" id="cd16385">
    <property type="entry name" value="IcmL"/>
    <property type="match status" value="1"/>
</dbReference>
<keyword evidence="1" id="KW-0812">Transmembrane</keyword>
<keyword evidence="1" id="KW-1133">Transmembrane helix</keyword>